<evidence type="ECO:0000256" key="3">
    <source>
        <dbReference type="ARBA" id="ARBA00022842"/>
    </source>
</evidence>
<dbReference type="Proteomes" id="UP000018426">
    <property type="component" value="Unassembled WGS sequence"/>
</dbReference>
<dbReference type="STRING" id="134533.GCA_001485085_01481"/>
<dbReference type="Gene3D" id="3.20.20.60">
    <property type="entry name" value="Phosphoenolpyruvate-binding domains"/>
    <property type="match status" value="1"/>
</dbReference>
<evidence type="ECO:0000256" key="1">
    <source>
        <dbReference type="ARBA" id="ARBA00001946"/>
    </source>
</evidence>
<sequence length="294" mass="33351">MLSALSLGATLYMPATRPDLWQVVNGTKYPELRSLVICLEDAVSEHEVEAAKVNLKHLLQQVQDQSCQAQHPKIFIRPRHIAMAEELAQWPELIMADGMVLPKFCLNQLRQWQQILPDFIQVMPTLEDAETFDMGAMRELRQALQQDFRQVLVLRIGGNDLLNCLAVRRPSDLTLYQTPIGALIANLVGQFLPYGFALSAPVCEHFTQVKLLQDELYLDLQHGLSGKTIIHPAQIAIVHQAYQVNEIELKQAQDILRDSGQAVFACHGSMLEPATHRRWAERILERSQIFGMKQ</sequence>
<comment type="caution">
    <text evidence="5">The sequence shown here is derived from an EMBL/GenBank/DDBJ whole genome shotgun (WGS) entry which is preliminary data.</text>
</comment>
<keyword evidence="2 4" id="KW-0479">Metal-binding</keyword>
<reference evidence="5 6" key="1">
    <citation type="submission" date="2013-02" db="EMBL/GenBank/DDBJ databases">
        <title>The Genome Sequence of Acinetobacter parvus NIPH 1103.</title>
        <authorList>
            <consortium name="The Broad Institute Genome Sequencing Platform"/>
            <consortium name="The Broad Institute Genome Sequencing Center for Infectious Disease"/>
            <person name="Cerqueira G."/>
            <person name="Feldgarden M."/>
            <person name="Courvalin P."/>
            <person name="Perichon B."/>
            <person name="Grillot-Courvalin C."/>
            <person name="Clermont D."/>
            <person name="Rocha E."/>
            <person name="Yoon E.-J."/>
            <person name="Nemec A."/>
            <person name="Walker B."/>
            <person name="Young S.K."/>
            <person name="Zeng Q."/>
            <person name="Gargeya S."/>
            <person name="Fitzgerald M."/>
            <person name="Haas B."/>
            <person name="Abouelleil A."/>
            <person name="Alvarado L."/>
            <person name="Arachchi H.M."/>
            <person name="Berlin A.M."/>
            <person name="Chapman S.B."/>
            <person name="Dewar J."/>
            <person name="Goldberg J."/>
            <person name="Griggs A."/>
            <person name="Gujja S."/>
            <person name="Hansen M."/>
            <person name="Howarth C."/>
            <person name="Imamovic A."/>
            <person name="Larimer J."/>
            <person name="McCowan C."/>
            <person name="Murphy C."/>
            <person name="Neiman D."/>
            <person name="Pearson M."/>
            <person name="Priest M."/>
            <person name="Roberts A."/>
            <person name="Saif S."/>
            <person name="Shea T."/>
            <person name="Sisk P."/>
            <person name="Sykes S."/>
            <person name="Wortman J."/>
            <person name="Nusbaum C."/>
            <person name="Birren B."/>
        </authorList>
    </citation>
    <scope>NUCLEOTIDE SEQUENCE [LARGE SCALE GENOMIC DNA]</scope>
    <source>
        <strain evidence="5 6">NIPH 1103</strain>
    </source>
</reference>
<evidence type="ECO:0000313" key="6">
    <source>
        <dbReference type="Proteomes" id="UP000018426"/>
    </source>
</evidence>
<dbReference type="PIRSF" id="PIRSF015582">
    <property type="entry name" value="Cit_lyase_B"/>
    <property type="match status" value="1"/>
</dbReference>
<organism evidence="5 6">
    <name type="scientific">Acinetobacter parvus NIPH 1103</name>
    <dbReference type="NCBI Taxonomy" id="1217671"/>
    <lineage>
        <taxon>Bacteria</taxon>
        <taxon>Pseudomonadati</taxon>
        <taxon>Pseudomonadota</taxon>
        <taxon>Gammaproteobacteria</taxon>
        <taxon>Moraxellales</taxon>
        <taxon>Moraxellaceae</taxon>
        <taxon>Acinetobacter</taxon>
    </lineage>
</organism>
<proteinExistence type="predicted"/>
<dbReference type="InterPro" id="IPR040442">
    <property type="entry name" value="Pyrv_kinase-like_dom_sf"/>
</dbReference>
<dbReference type="AlphaFoldDB" id="N8RHK0"/>
<evidence type="ECO:0000256" key="2">
    <source>
        <dbReference type="ARBA" id="ARBA00022723"/>
    </source>
</evidence>
<dbReference type="GO" id="GO:0006107">
    <property type="term" value="P:oxaloacetate metabolic process"/>
    <property type="evidence" value="ECO:0007669"/>
    <property type="project" value="TreeGrafter"/>
</dbReference>
<comment type="cofactor">
    <cofactor evidence="1">
        <name>Mg(2+)</name>
        <dbReference type="ChEBI" id="CHEBI:18420"/>
    </cofactor>
</comment>
<evidence type="ECO:0000313" key="5">
    <source>
        <dbReference type="EMBL" id="ENU33004.1"/>
    </source>
</evidence>
<dbReference type="HOGENOM" id="CLU_062194_1_0_6"/>
<dbReference type="Pfam" id="PF15617">
    <property type="entry name" value="C-C_Bond_Lyase"/>
    <property type="match status" value="1"/>
</dbReference>
<dbReference type="InterPro" id="IPR015813">
    <property type="entry name" value="Pyrv/PenolPyrv_kinase-like_dom"/>
</dbReference>
<dbReference type="InterPro" id="IPR011206">
    <property type="entry name" value="Citrate_lyase_beta/mcl1/mcl2"/>
</dbReference>
<evidence type="ECO:0000256" key="4">
    <source>
        <dbReference type="PIRSR" id="PIRSR015582-2"/>
    </source>
</evidence>
<dbReference type="EMBL" id="APOL01000035">
    <property type="protein sequence ID" value="ENU33004.1"/>
    <property type="molecule type" value="Genomic_DNA"/>
</dbReference>
<keyword evidence="3 4" id="KW-0460">Magnesium</keyword>
<dbReference type="GO" id="GO:0003824">
    <property type="term" value="F:catalytic activity"/>
    <property type="evidence" value="ECO:0007669"/>
    <property type="project" value="InterPro"/>
</dbReference>
<dbReference type="InterPro" id="IPR039480">
    <property type="entry name" value="C-C_Bond_Lyase-like"/>
</dbReference>
<dbReference type="PANTHER" id="PTHR32308">
    <property type="entry name" value="LYASE BETA SUBUNIT, PUTATIVE (AFU_ORTHOLOGUE AFUA_4G13030)-RELATED"/>
    <property type="match status" value="1"/>
</dbReference>
<dbReference type="GO" id="GO:0000287">
    <property type="term" value="F:magnesium ion binding"/>
    <property type="evidence" value="ECO:0007669"/>
    <property type="project" value="TreeGrafter"/>
</dbReference>
<accession>N8RHK0</accession>
<dbReference type="SUPFAM" id="SSF51621">
    <property type="entry name" value="Phosphoenolpyruvate/pyruvate domain"/>
    <property type="match status" value="1"/>
</dbReference>
<feature type="binding site" evidence="4">
    <location>
        <position position="160"/>
    </location>
    <ligand>
        <name>Mg(2+)</name>
        <dbReference type="ChEBI" id="CHEBI:18420"/>
    </ligand>
</feature>
<gene>
    <name evidence="5" type="ORF">F989_02055</name>
</gene>
<dbReference type="PATRIC" id="fig|1217671.3.peg.2028"/>
<dbReference type="RefSeq" id="WP_004679774.1">
    <property type="nucleotide sequence ID" value="NZ_KB849227.1"/>
</dbReference>
<protein>
    <recommendedName>
        <fullName evidence="7">HpcH/HpaI aldolase/citrate lyase domain-containing protein</fullName>
    </recommendedName>
</protein>
<name>N8RHK0_9GAMM</name>
<evidence type="ECO:0008006" key="7">
    <source>
        <dbReference type="Google" id="ProtNLM"/>
    </source>
</evidence>
<dbReference type="PANTHER" id="PTHR32308:SF10">
    <property type="entry name" value="CITRATE LYASE SUBUNIT BETA"/>
    <property type="match status" value="1"/>
</dbReference>